<reference evidence="1 2" key="1">
    <citation type="submission" date="2019-08" db="EMBL/GenBank/DDBJ databases">
        <authorList>
            <person name="Peeters C."/>
        </authorList>
    </citation>
    <scope>NUCLEOTIDE SEQUENCE [LARGE SCALE GENOMIC DNA]</scope>
    <source>
        <strain evidence="1 2">LMG 31110</strain>
    </source>
</reference>
<evidence type="ECO:0000313" key="2">
    <source>
        <dbReference type="Proteomes" id="UP000337189"/>
    </source>
</evidence>
<sequence>MSGRWRQSANPIRRKQEANRGWGRKRIEIRIVSQGRRRVVPSGTPVPARTTAAYHRIGAKRSFSSPDEVFHRTPRSEARIIPVFFEKCTFGFSRGRRSPLGMHFRGVPQWLASALARVAVDPARLLVARPITIAPCLRLRFSLWIPRPSFVRSPCIVTIPPVGRRPLCSSVISIPAPSPVPIFFRLCAMSCARLV</sequence>
<accession>A0A5E4VTR1</accession>
<dbReference type="AlphaFoldDB" id="A0A5E4VTR1"/>
<gene>
    <name evidence="1" type="ORF">PCO31110_02850</name>
</gene>
<name>A0A5E4VTR1_9BURK</name>
<protein>
    <submittedName>
        <fullName evidence="1">Uncharacterized protein</fullName>
    </submittedName>
</protein>
<proteinExistence type="predicted"/>
<organism evidence="1 2">
    <name type="scientific">Pandoraea communis</name>
    <dbReference type="NCBI Taxonomy" id="2508297"/>
    <lineage>
        <taxon>Bacteria</taxon>
        <taxon>Pseudomonadati</taxon>
        <taxon>Pseudomonadota</taxon>
        <taxon>Betaproteobacteria</taxon>
        <taxon>Burkholderiales</taxon>
        <taxon>Burkholderiaceae</taxon>
        <taxon>Pandoraea</taxon>
    </lineage>
</organism>
<dbReference type="EMBL" id="CABPSJ010000003">
    <property type="protein sequence ID" value="VVE14654.1"/>
    <property type="molecule type" value="Genomic_DNA"/>
</dbReference>
<evidence type="ECO:0000313" key="1">
    <source>
        <dbReference type="EMBL" id="VVE14654.1"/>
    </source>
</evidence>
<dbReference type="Proteomes" id="UP000337189">
    <property type="component" value="Unassembled WGS sequence"/>
</dbReference>